<proteinExistence type="predicted"/>
<protein>
    <submittedName>
        <fullName evidence="2">Uncharacterized protein</fullName>
    </submittedName>
</protein>
<dbReference type="Proteomes" id="UP001323617">
    <property type="component" value="Unassembled WGS sequence"/>
</dbReference>
<organism evidence="2 3">
    <name type="scientific">Podospora pseudoanserina</name>
    <dbReference type="NCBI Taxonomy" id="2609844"/>
    <lineage>
        <taxon>Eukaryota</taxon>
        <taxon>Fungi</taxon>
        <taxon>Dikarya</taxon>
        <taxon>Ascomycota</taxon>
        <taxon>Pezizomycotina</taxon>
        <taxon>Sordariomycetes</taxon>
        <taxon>Sordariomycetidae</taxon>
        <taxon>Sordariales</taxon>
        <taxon>Podosporaceae</taxon>
        <taxon>Podospora</taxon>
    </lineage>
</organism>
<evidence type="ECO:0000313" key="2">
    <source>
        <dbReference type="EMBL" id="KAK4677367.1"/>
    </source>
</evidence>
<gene>
    <name evidence="2" type="ORF">QC764_0070060</name>
</gene>
<name>A0ABR0IB58_9PEZI</name>
<dbReference type="EMBL" id="JAFFHC010000004">
    <property type="protein sequence ID" value="KAK4677367.1"/>
    <property type="molecule type" value="Genomic_DNA"/>
</dbReference>
<feature type="compositionally biased region" description="Basic and acidic residues" evidence="1">
    <location>
        <begin position="38"/>
        <end position="47"/>
    </location>
</feature>
<sequence>MDASHPGTLGPSFRPVGETSPAPSPSDKSAITVFSTAPKHDDSRPETGHLLCVAAAHRRV</sequence>
<feature type="region of interest" description="Disordered" evidence="1">
    <location>
        <begin position="1"/>
        <end position="48"/>
    </location>
</feature>
<feature type="compositionally biased region" description="Polar residues" evidence="1">
    <location>
        <begin position="26"/>
        <end position="35"/>
    </location>
</feature>
<evidence type="ECO:0000313" key="3">
    <source>
        <dbReference type="Proteomes" id="UP001323617"/>
    </source>
</evidence>
<accession>A0ABR0IB58</accession>
<keyword evidence="3" id="KW-1185">Reference proteome</keyword>
<evidence type="ECO:0000256" key="1">
    <source>
        <dbReference type="SAM" id="MobiDB-lite"/>
    </source>
</evidence>
<dbReference type="RefSeq" id="XP_062800837.1">
    <property type="nucleotide sequence ID" value="XM_062940632.1"/>
</dbReference>
<reference evidence="2 3" key="1">
    <citation type="journal article" date="2023" name="bioRxiv">
        <title>High-quality genome assemblies of four members of thePodospora anserinaspecies complex.</title>
        <authorList>
            <person name="Ament-Velasquez S.L."/>
            <person name="Vogan A.A."/>
            <person name="Wallerman O."/>
            <person name="Hartmann F."/>
            <person name="Gautier V."/>
            <person name="Silar P."/>
            <person name="Giraud T."/>
            <person name="Johannesson H."/>
        </authorList>
    </citation>
    <scope>NUCLEOTIDE SEQUENCE [LARGE SCALE GENOMIC DNA]</scope>
    <source>
        <strain evidence="2 3">CBS 124.78</strain>
    </source>
</reference>
<comment type="caution">
    <text evidence="2">The sequence shown here is derived from an EMBL/GenBank/DDBJ whole genome shotgun (WGS) entry which is preliminary data.</text>
</comment>
<dbReference type="GeneID" id="87961271"/>